<keyword evidence="2" id="KW-1185">Reference proteome</keyword>
<sequence>MTHDLKKIAVLRRISQASWEMEQARLGALNAEEAALREKLDSLDRGRKSRAAELNAGPDAARLAGADPLWENWIDSRRAAMMSELARIRARKEAAREKFGRAYGRKEAIAEIEARVRAQNARKPPYS</sequence>
<dbReference type="Proteomes" id="UP000193900">
    <property type="component" value="Unassembled WGS sequence"/>
</dbReference>
<reference evidence="1 2" key="1">
    <citation type="submission" date="2017-03" db="EMBL/GenBank/DDBJ databases">
        <authorList>
            <person name="Afonso C.L."/>
            <person name="Miller P.J."/>
            <person name="Scott M.A."/>
            <person name="Spackman E."/>
            <person name="Goraichik I."/>
            <person name="Dimitrov K.M."/>
            <person name="Suarez D.L."/>
            <person name="Swayne D.E."/>
        </authorList>
    </citation>
    <scope>NUCLEOTIDE SEQUENCE [LARGE SCALE GENOMIC DNA]</scope>
    <source>
        <strain evidence="1 2">CECT 7023</strain>
    </source>
</reference>
<accession>A0A1Y5TFT2</accession>
<evidence type="ECO:0000313" key="2">
    <source>
        <dbReference type="Proteomes" id="UP000193900"/>
    </source>
</evidence>
<evidence type="ECO:0000313" key="1">
    <source>
        <dbReference type="EMBL" id="SLN62755.1"/>
    </source>
</evidence>
<organism evidence="1 2">
    <name type="scientific">Roseisalinus antarcticus</name>
    <dbReference type="NCBI Taxonomy" id="254357"/>
    <lineage>
        <taxon>Bacteria</taxon>
        <taxon>Pseudomonadati</taxon>
        <taxon>Pseudomonadota</taxon>
        <taxon>Alphaproteobacteria</taxon>
        <taxon>Rhodobacterales</taxon>
        <taxon>Roseobacteraceae</taxon>
        <taxon>Roseisalinus</taxon>
    </lineage>
</organism>
<gene>
    <name evidence="1" type="ORF">ROA7023_02931</name>
</gene>
<dbReference type="EMBL" id="FWFZ01000016">
    <property type="protein sequence ID" value="SLN62755.1"/>
    <property type="molecule type" value="Genomic_DNA"/>
</dbReference>
<dbReference type="AlphaFoldDB" id="A0A1Y5TFT2"/>
<dbReference type="OrthoDB" id="7861976at2"/>
<dbReference type="RefSeq" id="WP_085879744.1">
    <property type="nucleotide sequence ID" value="NZ_FWFZ01000016.1"/>
</dbReference>
<evidence type="ECO:0008006" key="3">
    <source>
        <dbReference type="Google" id="ProtNLM"/>
    </source>
</evidence>
<protein>
    <recommendedName>
        <fullName evidence="3">Flagellar FliJ protein</fullName>
    </recommendedName>
</protein>
<proteinExistence type="predicted"/>
<name>A0A1Y5TFT2_9RHOB</name>